<dbReference type="PRINTS" id="PR00111">
    <property type="entry name" value="ABHYDROLASE"/>
</dbReference>
<reference evidence="2 3" key="1">
    <citation type="submission" date="2020-08" db="EMBL/GenBank/DDBJ databases">
        <title>Genomic Encyclopedia of Type Strains, Phase IV (KMG-IV): sequencing the most valuable type-strain genomes for metagenomic binning, comparative biology and taxonomic classification.</title>
        <authorList>
            <person name="Goeker M."/>
        </authorList>
    </citation>
    <scope>NUCLEOTIDE SEQUENCE [LARGE SCALE GENOMIC DNA]</scope>
    <source>
        <strain evidence="2 3">DSM 103737</strain>
    </source>
</reference>
<sequence>MTIASHLDHPAGHVVALHCSGGGGRQWRRLAERLAPDHRLVAPDLIGSDGGGVWEGHAIFSLADEAANIIALIDRLEGPVHLVGHSYGGGLALHIAAQRPARLASLSLYEPSAFHLLRTMGAPGGAALREIQAIAGAIRMGLAEGSYRAAAERFVDYWNGAGAFGTMRPDLQAKLVGYLPKASLDFRALIHEPTAISRYLGFRFQVLLLRGEHAPAPTRLIAEELASRLAVTTLEVVAGAGHMGPVTHEALVAERIARHVALAGAAAARSQAA</sequence>
<dbReference type="PANTHER" id="PTHR43798">
    <property type="entry name" value="MONOACYLGLYCEROL LIPASE"/>
    <property type="match status" value="1"/>
</dbReference>
<dbReference type="Proteomes" id="UP000577362">
    <property type="component" value="Unassembled WGS sequence"/>
</dbReference>
<organism evidence="2 3">
    <name type="scientific">Chelatococcus caeni</name>
    <dbReference type="NCBI Taxonomy" id="1348468"/>
    <lineage>
        <taxon>Bacteria</taxon>
        <taxon>Pseudomonadati</taxon>
        <taxon>Pseudomonadota</taxon>
        <taxon>Alphaproteobacteria</taxon>
        <taxon>Hyphomicrobiales</taxon>
        <taxon>Chelatococcaceae</taxon>
        <taxon>Chelatococcus</taxon>
    </lineage>
</organism>
<dbReference type="Pfam" id="PF12697">
    <property type="entry name" value="Abhydrolase_6"/>
    <property type="match status" value="1"/>
</dbReference>
<gene>
    <name evidence="2" type="ORF">GGR16_001220</name>
</gene>
<dbReference type="InterPro" id="IPR000073">
    <property type="entry name" value="AB_hydrolase_1"/>
</dbReference>
<dbReference type="EMBL" id="JACIEN010000001">
    <property type="protein sequence ID" value="MBB4016214.1"/>
    <property type="molecule type" value="Genomic_DNA"/>
</dbReference>
<dbReference type="InterPro" id="IPR029058">
    <property type="entry name" value="AB_hydrolase_fold"/>
</dbReference>
<proteinExistence type="predicted"/>
<feature type="domain" description="AB hydrolase-1" evidence="1">
    <location>
        <begin position="14"/>
        <end position="254"/>
    </location>
</feature>
<evidence type="ECO:0000313" key="2">
    <source>
        <dbReference type="EMBL" id="MBB4016214.1"/>
    </source>
</evidence>
<comment type="caution">
    <text evidence="2">The sequence shown here is derived from an EMBL/GenBank/DDBJ whole genome shotgun (WGS) entry which is preliminary data.</text>
</comment>
<dbReference type="AlphaFoldDB" id="A0A840BTN3"/>
<dbReference type="RefSeq" id="WP_183315992.1">
    <property type="nucleotide sequence ID" value="NZ_JACIEN010000001.1"/>
</dbReference>
<name>A0A840BTN3_9HYPH</name>
<keyword evidence="3" id="KW-1185">Reference proteome</keyword>
<accession>A0A840BTN3</accession>
<evidence type="ECO:0000259" key="1">
    <source>
        <dbReference type="Pfam" id="PF12697"/>
    </source>
</evidence>
<dbReference type="Gene3D" id="3.40.50.1820">
    <property type="entry name" value="alpha/beta hydrolase"/>
    <property type="match status" value="1"/>
</dbReference>
<dbReference type="SUPFAM" id="SSF53474">
    <property type="entry name" value="alpha/beta-Hydrolases"/>
    <property type="match status" value="1"/>
</dbReference>
<evidence type="ECO:0000313" key="3">
    <source>
        <dbReference type="Proteomes" id="UP000577362"/>
    </source>
</evidence>
<dbReference type="InterPro" id="IPR050266">
    <property type="entry name" value="AB_hydrolase_sf"/>
</dbReference>
<protein>
    <submittedName>
        <fullName evidence="2">Pimeloyl-ACP methyl ester carboxylesterase</fullName>
    </submittedName>
</protein>